<accession>A0A540MMA4</accession>
<dbReference type="Proteomes" id="UP000315295">
    <property type="component" value="Unassembled WGS sequence"/>
</dbReference>
<comment type="caution">
    <text evidence="2">The sequence shown here is derived from an EMBL/GenBank/DDBJ whole genome shotgun (WGS) entry which is preliminary data.</text>
</comment>
<keyword evidence="3" id="KW-1185">Reference proteome</keyword>
<dbReference type="AlphaFoldDB" id="A0A540MMA4"/>
<name>A0A540MMA4_MALBA</name>
<feature type="region of interest" description="Disordered" evidence="1">
    <location>
        <begin position="1"/>
        <end position="37"/>
    </location>
</feature>
<reference evidence="2 3" key="1">
    <citation type="journal article" date="2019" name="G3 (Bethesda)">
        <title>Sequencing of a Wild Apple (Malus baccata) Genome Unravels the Differences Between Cultivated and Wild Apple Species Regarding Disease Resistance and Cold Tolerance.</title>
        <authorList>
            <person name="Chen X."/>
        </authorList>
    </citation>
    <scope>NUCLEOTIDE SEQUENCE [LARGE SCALE GENOMIC DNA]</scope>
    <source>
        <strain evidence="3">cv. Shandingzi</strain>
        <tissue evidence="2">Leaves</tissue>
    </source>
</reference>
<evidence type="ECO:0000313" key="3">
    <source>
        <dbReference type="Proteomes" id="UP000315295"/>
    </source>
</evidence>
<organism evidence="2 3">
    <name type="scientific">Malus baccata</name>
    <name type="common">Siberian crab apple</name>
    <name type="synonym">Pyrus baccata</name>
    <dbReference type="NCBI Taxonomy" id="106549"/>
    <lineage>
        <taxon>Eukaryota</taxon>
        <taxon>Viridiplantae</taxon>
        <taxon>Streptophyta</taxon>
        <taxon>Embryophyta</taxon>
        <taxon>Tracheophyta</taxon>
        <taxon>Spermatophyta</taxon>
        <taxon>Magnoliopsida</taxon>
        <taxon>eudicotyledons</taxon>
        <taxon>Gunneridae</taxon>
        <taxon>Pentapetalae</taxon>
        <taxon>rosids</taxon>
        <taxon>fabids</taxon>
        <taxon>Rosales</taxon>
        <taxon>Rosaceae</taxon>
        <taxon>Amygdaloideae</taxon>
        <taxon>Maleae</taxon>
        <taxon>Malus</taxon>
    </lineage>
</organism>
<gene>
    <name evidence="2" type="ORF">C1H46_014427</name>
</gene>
<sequence length="64" mass="6509">MGNSMGNCGCADGKDAVKEGPTPLPKQRDHVDAPSTTKVEDDAVALAGPDKSIGTLLKAVSMIV</sequence>
<evidence type="ECO:0000256" key="1">
    <source>
        <dbReference type="SAM" id="MobiDB-lite"/>
    </source>
</evidence>
<protein>
    <submittedName>
        <fullName evidence="2">Uncharacterized protein</fullName>
    </submittedName>
</protein>
<proteinExistence type="predicted"/>
<dbReference type="EMBL" id="VIEB01000225">
    <property type="protein sequence ID" value="TQD99923.1"/>
    <property type="molecule type" value="Genomic_DNA"/>
</dbReference>
<evidence type="ECO:0000313" key="2">
    <source>
        <dbReference type="EMBL" id="TQD99923.1"/>
    </source>
</evidence>